<dbReference type="EMBL" id="JACHJP010000005">
    <property type="protein sequence ID" value="MBB4917736.1"/>
    <property type="molecule type" value="Genomic_DNA"/>
</dbReference>
<feature type="transmembrane region" description="Helical" evidence="1">
    <location>
        <begin position="6"/>
        <end position="27"/>
    </location>
</feature>
<keyword evidence="1" id="KW-0472">Membrane</keyword>
<dbReference type="Proteomes" id="UP000552644">
    <property type="component" value="Unassembled WGS sequence"/>
</dbReference>
<sequence length="294" mass="30358">MGPVDPLVLAVSLVLVAGLLAVLMSLNRVVSVPAGGDLSVLRVTATRLLWARLTGLVVGLAASWLVSSWDSLGRGLMLAAPVLGIGLLLGTLAGELAVPRPHGPIRGASLEIRRARDYLPRFSAWLAGVLSLVTVLLLGATSVTASADDLGRAGRVLAMSSPDGMVRSAVGPWPGWFYAWPMLAVLATAFLLSALVVHRVVQRGRPGLDAAARAVDDVQRAHTARVVTAAYGLCVALPLAGVAVIAAGALFGQSEFADWAVPAAFTLLGIAVFAAGSATWYLAELLSHPTIRAS</sequence>
<keyword evidence="1" id="KW-0812">Transmembrane</keyword>
<evidence type="ECO:0000313" key="2">
    <source>
        <dbReference type="EMBL" id="MBB4917736.1"/>
    </source>
</evidence>
<reference evidence="2 3" key="1">
    <citation type="submission" date="2020-08" db="EMBL/GenBank/DDBJ databases">
        <title>Genomic Encyclopedia of Type Strains, Phase III (KMG-III): the genomes of soil and plant-associated and newly described type strains.</title>
        <authorList>
            <person name="Whitman W."/>
        </authorList>
    </citation>
    <scope>NUCLEOTIDE SEQUENCE [LARGE SCALE GENOMIC DNA]</scope>
    <source>
        <strain evidence="2 3">CECT 8840</strain>
    </source>
</reference>
<feature type="transmembrane region" description="Helical" evidence="1">
    <location>
        <begin position="48"/>
        <end position="66"/>
    </location>
</feature>
<dbReference type="AlphaFoldDB" id="A0A7W7QQ58"/>
<evidence type="ECO:0000256" key="1">
    <source>
        <dbReference type="SAM" id="Phobius"/>
    </source>
</evidence>
<proteinExistence type="predicted"/>
<gene>
    <name evidence="2" type="ORF">FHS44_004856</name>
</gene>
<feature type="transmembrane region" description="Helical" evidence="1">
    <location>
        <begin position="78"/>
        <end position="98"/>
    </location>
</feature>
<feature type="transmembrane region" description="Helical" evidence="1">
    <location>
        <begin position="177"/>
        <end position="197"/>
    </location>
</feature>
<protein>
    <submittedName>
        <fullName evidence="2">Heme exporter protein D</fullName>
    </submittedName>
</protein>
<organism evidence="2 3">
    <name type="scientific">Streptosporangium saharense</name>
    <dbReference type="NCBI Taxonomy" id="1706840"/>
    <lineage>
        <taxon>Bacteria</taxon>
        <taxon>Bacillati</taxon>
        <taxon>Actinomycetota</taxon>
        <taxon>Actinomycetes</taxon>
        <taxon>Streptosporangiales</taxon>
        <taxon>Streptosporangiaceae</taxon>
        <taxon>Streptosporangium</taxon>
    </lineage>
</organism>
<keyword evidence="3" id="KW-1185">Reference proteome</keyword>
<keyword evidence="1" id="KW-1133">Transmembrane helix</keyword>
<evidence type="ECO:0000313" key="3">
    <source>
        <dbReference type="Proteomes" id="UP000552644"/>
    </source>
</evidence>
<feature type="transmembrane region" description="Helical" evidence="1">
    <location>
        <begin position="229"/>
        <end position="251"/>
    </location>
</feature>
<comment type="caution">
    <text evidence="2">The sequence shown here is derived from an EMBL/GenBank/DDBJ whole genome shotgun (WGS) entry which is preliminary data.</text>
</comment>
<feature type="transmembrane region" description="Helical" evidence="1">
    <location>
        <begin position="118"/>
        <end position="140"/>
    </location>
</feature>
<feature type="transmembrane region" description="Helical" evidence="1">
    <location>
        <begin position="263"/>
        <end position="283"/>
    </location>
</feature>
<accession>A0A7W7QQ58</accession>
<name>A0A7W7QQ58_9ACTN</name>
<dbReference type="RefSeq" id="WP_184718293.1">
    <property type="nucleotide sequence ID" value="NZ_JACHJP010000005.1"/>
</dbReference>